<dbReference type="InterPro" id="IPR020347">
    <property type="entry name" value="Pop8"/>
</dbReference>
<dbReference type="InterPro" id="IPR049128">
    <property type="entry name" value="Pop8-like_dom"/>
</dbReference>
<sequence length="114" mass="12932">MGDSEDENVWSYYTLELIPEQDSSIVPKDLKVDEVTWQTYIRSALQKYHGLFGLAITVEVVKTMDNRAMVRLQNEDIQVFSTSITTYVANLDILGFEGTLASIKYNSCTPETNL</sequence>
<dbReference type="PANTHER" id="PTHR28173">
    <property type="entry name" value="RIBONUCLEASES P/MRP PROTEIN SUBUNIT POP8"/>
    <property type="match status" value="1"/>
</dbReference>
<dbReference type="GO" id="GO:0034965">
    <property type="term" value="P:intronic box C/D snoRNA processing"/>
    <property type="evidence" value="ECO:0007669"/>
    <property type="project" value="TreeGrafter"/>
</dbReference>
<evidence type="ECO:0000256" key="1">
    <source>
        <dbReference type="ARBA" id="ARBA00022694"/>
    </source>
</evidence>
<dbReference type="Pfam" id="PF20976">
    <property type="entry name" value="Pop8"/>
    <property type="match status" value="1"/>
</dbReference>
<keyword evidence="1" id="KW-0819">tRNA processing</keyword>
<dbReference type="GO" id="GO:0004526">
    <property type="term" value="F:ribonuclease P activity"/>
    <property type="evidence" value="ECO:0007669"/>
    <property type="project" value="TreeGrafter"/>
</dbReference>
<organism evidence="3 4">
    <name type="scientific">Cyberlindnera jadinii (strain ATCC 18201 / CBS 1600 / BCRC 20928 / JCM 3617 / NBRC 0987 / NRRL Y-1542)</name>
    <name type="common">Torula yeast</name>
    <name type="synonym">Candida utilis</name>
    <dbReference type="NCBI Taxonomy" id="983966"/>
    <lineage>
        <taxon>Eukaryota</taxon>
        <taxon>Fungi</taxon>
        <taxon>Dikarya</taxon>
        <taxon>Ascomycota</taxon>
        <taxon>Saccharomycotina</taxon>
        <taxon>Saccharomycetes</taxon>
        <taxon>Phaffomycetales</taxon>
        <taxon>Phaffomycetaceae</taxon>
        <taxon>Cyberlindnera</taxon>
    </lineage>
</organism>
<dbReference type="GO" id="GO:0005655">
    <property type="term" value="C:nucleolar ribonuclease P complex"/>
    <property type="evidence" value="ECO:0007669"/>
    <property type="project" value="InterPro"/>
</dbReference>
<dbReference type="SUPFAM" id="SSF160350">
    <property type="entry name" value="Rnp2-like"/>
    <property type="match status" value="1"/>
</dbReference>
<dbReference type="PANTHER" id="PTHR28173:SF1">
    <property type="entry name" value="RIBONUCLEASES P_MRP PROTEIN SUBUNIT POP8"/>
    <property type="match status" value="1"/>
</dbReference>
<dbReference type="GO" id="GO:0000294">
    <property type="term" value="P:nuclear-transcribed mRNA catabolic process, RNase MRP-dependent"/>
    <property type="evidence" value="ECO:0007669"/>
    <property type="project" value="TreeGrafter"/>
</dbReference>
<dbReference type="Proteomes" id="UP000038830">
    <property type="component" value="Unassembled WGS sequence"/>
</dbReference>
<gene>
    <name evidence="3" type="ORF">BN1211_4679</name>
</gene>
<accession>A0A0H5CHC7</accession>
<dbReference type="GO" id="GO:0008033">
    <property type="term" value="P:tRNA processing"/>
    <property type="evidence" value="ECO:0007669"/>
    <property type="project" value="UniProtKB-KW"/>
</dbReference>
<dbReference type="GO" id="GO:0000171">
    <property type="term" value="F:ribonuclease MRP activity"/>
    <property type="evidence" value="ECO:0007669"/>
    <property type="project" value="TreeGrafter"/>
</dbReference>
<dbReference type="EMBL" id="CDQK01000005">
    <property type="protein sequence ID" value="CEP23974.1"/>
    <property type="molecule type" value="Genomic_DNA"/>
</dbReference>
<evidence type="ECO:0000313" key="3">
    <source>
        <dbReference type="EMBL" id="CEP23974.1"/>
    </source>
</evidence>
<name>A0A0H5CHC7_CYBJN</name>
<reference evidence="4" key="1">
    <citation type="journal article" date="2015" name="J. Biotechnol.">
        <title>The structure of the Cyberlindnera jadinii genome and its relation to Candida utilis analyzed by the occurrence of single nucleotide polymorphisms.</title>
        <authorList>
            <person name="Rupp O."/>
            <person name="Brinkrolf K."/>
            <person name="Buerth C."/>
            <person name="Kunigo M."/>
            <person name="Schneider J."/>
            <person name="Jaenicke S."/>
            <person name="Goesmann A."/>
            <person name="Puehler A."/>
            <person name="Jaeger K.-E."/>
            <person name="Ernst J.F."/>
        </authorList>
    </citation>
    <scope>NUCLEOTIDE SEQUENCE [LARGE SCALE GENOMIC DNA]</scope>
    <source>
        <strain evidence="4">ATCC 18201 / CBS 1600 / BCRC 20928 / JCM 3617 / NBRC 0987 / NRRL Y-1542</strain>
    </source>
</reference>
<proteinExistence type="predicted"/>
<evidence type="ECO:0000259" key="2">
    <source>
        <dbReference type="Pfam" id="PF20976"/>
    </source>
</evidence>
<dbReference type="GO" id="GO:0000172">
    <property type="term" value="C:ribonuclease MRP complex"/>
    <property type="evidence" value="ECO:0007669"/>
    <property type="project" value="InterPro"/>
</dbReference>
<dbReference type="InterPro" id="IPR038085">
    <property type="entry name" value="Rnp2-like_sf"/>
</dbReference>
<evidence type="ECO:0000313" key="4">
    <source>
        <dbReference type="Proteomes" id="UP000038830"/>
    </source>
</evidence>
<protein>
    <recommendedName>
        <fullName evidence="2">Ribonucleases P/MRP subunit Pop8-like domain-containing protein</fullName>
    </recommendedName>
</protein>
<dbReference type="AlphaFoldDB" id="A0A0H5CHC7"/>
<feature type="domain" description="Ribonucleases P/MRP subunit Pop8-like" evidence="2">
    <location>
        <begin position="10"/>
        <end position="87"/>
    </location>
</feature>